<name>A0A938Y094_9ACTN</name>
<feature type="compositionally biased region" description="Basic and acidic residues" evidence="1">
    <location>
        <begin position="54"/>
        <end position="63"/>
    </location>
</feature>
<accession>A0A938Y094</accession>
<evidence type="ECO:0000313" key="2">
    <source>
        <dbReference type="EMBL" id="MBM9459511.1"/>
    </source>
</evidence>
<feature type="region of interest" description="Disordered" evidence="1">
    <location>
        <begin position="25"/>
        <end position="64"/>
    </location>
</feature>
<dbReference type="EMBL" id="JAERTX010000005">
    <property type="protein sequence ID" value="MBM9459511.1"/>
    <property type="molecule type" value="Genomic_DNA"/>
</dbReference>
<sequence>MFNRSRSTHDVDARRAELVASFDEAVGSFPSPPTEPAGSGELLGAGAGALPAQEHTETLRATRDAQQQAQQLLAVAAQARTEATEQAEQILLEARSAADALRVASESEATRIRRAASEWVQQQRNRVETTVAELLGAAEEDADRIRTEAMRNAMAEAEETARFYISEAAARGARDAEATRARARELLQRAIGLAGDVDGNLRDATATLTGLAGDLQGWTSGLERLLEEVRTHDAVGSRPTEHTNGAPTNGAPTSPPPFTLGAFPAPASGREPWSGAAGHAQVETGEVETGADETGEDGALSAPDHAGASEPQVRRQLGSLFRDSRPTG</sequence>
<feature type="region of interest" description="Disordered" evidence="1">
    <location>
        <begin position="232"/>
        <end position="328"/>
    </location>
</feature>
<dbReference type="Proteomes" id="UP000663791">
    <property type="component" value="Unassembled WGS sequence"/>
</dbReference>
<keyword evidence="3" id="KW-1185">Reference proteome</keyword>
<gene>
    <name evidence="2" type="ORF">JK386_06320</name>
</gene>
<feature type="compositionally biased region" description="Acidic residues" evidence="1">
    <location>
        <begin position="285"/>
        <end position="296"/>
    </location>
</feature>
<evidence type="ECO:0000313" key="3">
    <source>
        <dbReference type="Proteomes" id="UP000663791"/>
    </source>
</evidence>
<reference evidence="2" key="1">
    <citation type="submission" date="2021-01" db="EMBL/GenBank/DDBJ databases">
        <title>Novel species in genus Nocardioides.</title>
        <authorList>
            <person name="Zhang G."/>
        </authorList>
    </citation>
    <scope>NUCLEOTIDE SEQUENCE</scope>
    <source>
        <strain evidence="2">Zg-536</strain>
    </source>
</reference>
<protein>
    <submittedName>
        <fullName evidence="2">Uncharacterized protein</fullName>
    </submittedName>
</protein>
<comment type="caution">
    <text evidence="2">The sequence shown here is derived from an EMBL/GenBank/DDBJ whole genome shotgun (WGS) entry which is preliminary data.</text>
</comment>
<feature type="compositionally biased region" description="Basic and acidic residues" evidence="1">
    <location>
        <begin position="232"/>
        <end position="241"/>
    </location>
</feature>
<proteinExistence type="predicted"/>
<feature type="compositionally biased region" description="Polar residues" evidence="1">
    <location>
        <begin position="242"/>
        <end position="252"/>
    </location>
</feature>
<evidence type="ECO:0000256" key="1">
    <source>
        <dbReference type="SAM" id="MobiDB-lite"/>
    </source>
</evidence>
<dbReference type="AlphaFoldDB" id="A0A938Y094"/>
<dbReference type="RefSeq" id="WP_205290833.1">
    <property type="nucleotide sequence ID" value="NZ_CP074406.1"/>
</dbReference>
<organism evidence="2 3">
    <name type="scientific">Nocardioides faecalis</name>
    <dbReference type="NCBI Taxonomy" id="2803858"/>
    <lineage>
        <taxon>Bacteria</taxon>
        <taxon>Bacillati</taxon>
        <taxon>Actinomycetota</taxon>
        <taxon>Actinomycetes</taxon>
        <taxon>Propionibacteriales</taxon>
        <taxon>Nocardioidaceae</taxon>
        <taxon>Nocardioides</taxon>
    </lineage>
</organism>